<keyword evidence="1" id="KW-0812">Transmembrane</keyword>
<protein>
    <submittedName>
        <fullName evidence="2">Uncharacterized protein</fullName>
    </submittedName>
</protein>
<sequence>MIKNLNNRIDQWVVETFSPIVEKMGIEKAKFIRTASLVWMIVFYGITSAIWLVLSVEYTVGIITSVSLPVGVFLMALCVLGLIGYYGYIFLDRALLDEEIKIK</sequence>
<gene>
    <name evidence="2" type="ORF">UW44_C0005G0100</name>
</gene>
<evidence type="ECO:0000313" key="2">
    <source>
        <dbReference type="EMBL" id="KKT52058.1"/>
    </source>
</evidence>
<keyword evidence="1" id="KW-1133">Transmembrane helix</keyword>
<keyword evidence="1" id="KW-0472">Membrane</keyword>
<reference evidence="2 3" key="1">
    <citation type="journal article" date="2015" name="Nature">
        <title>rRNA introns, odd ribosomes, and small enigmatic genomes across a large radiation of phyla.</title>
        <authorList>
            <person name="Brown C.T."/>
            <person name="Hug L.A."/>
            <person name="Thomas B.C."/>
            <person name="Sharon I."/>
            <person name="Castelle C.J."/>
            <person name="Singh A."/>
            <person name="Wilkins M.J."/>
            <person name="Williams K.H."/>
            <person name="Banfield J.F."/>
        </authorList>
    </citation>
    <scope>NUCLEOTIDE SEQUENCE [LARGE SCALE GENOMIC DNA]</scope>
</reference>
<proteinExistence type="predicted"/>
<evidence type="ECO:0000256" key="1">
    <source>
        <dbReference type="SAM" id="Phobius"/>
    </source>
</evidence>
<comment type="caution">
    <text evidence="2">The sequence shown here is derived from an EMBL/GenBank/DDBJ whole genome shotgun (WGS) entry which is preliminary data.</text>
</comment>
<organism evidence="2 3">
    <name type="scientific">Candidatus Collierbacteria bacterium GW2011_GWB2_44_22</name>
    <dbReference type="NCBI Taxonomy" id="1618387"/>
    <lineage>
        <taxon>Bacteria</taxon>
        <taxon>Candidatus Collieribacteriota</taxon>
    </lineage>
</organism>
<dbReference type="STRING" id="1618387.UW44_C0005G0100"/>
<dbReference type="EMBL" id="LCIH01000005">
    <property type="protein sequence ID" value="KKT52058.1"/>
    <property type="molecule type" value="Genomic_DNA"/>
</dbReference>
<feature type="transmembrane region" description="Helical" evidence="1">
    <location>
        <begin position="66"/>
        <end position="91"/>
    </location>
</feature>
<accession>A0A0G1HZQ6</accession>
<feature type="transmembrane region" description="Helical" evidence="1">
    <location>
        <begin position="31"/>
        <end position="54"/>
    </location>
</feature>
<evidence type="ECO:0000313" key="3">
    <source>
        <dbReference type="Proteomes" id="UP000034006"/>
    </source>
</evidence>
<dbReference type="AlphaFoldDB" id="A0A0G1HZQ6"/>
<name>A0A0G1HZQ6_9BACT</name>
<dbReference type="Proteomes" id="UP000034006">
    <property type="component" value="Unassembled WGS sequence"/>
</dbReference>